<proteinExistence type="inferred from homology"/>
<keyword evidence="14" id="KW-1185">Reference proteome</keyword>
<evidence type="ECO:0000256" key="5">
    <source>
        <dbReference type="ARBA" id="ARBA00023040"/>
    </source>
</evidence>
<evidence type="ECO:0000256" key="11">
    <source>
        <dbReference type="SAM" id="Phobius"/>
    </source>
</evidence>
<reference evidence="13" key="3">
    <citation type="submission" date="2025-09" db="UniProtKB">
        <authorList>
            <consortium name="Ensembl"/>
        </authorList>
    </citation>
    <scope>IDENTIFICATION</scope>
</reference>
<dbReference type="GO" id="GO:0009897">
    <property type="term" value="C:external side of plasma membrane"/>
    <property type="evidence" value="ECO:0007669"/>
    <property type="project" value="TreeGrafter"/>
</dbReference>
<evidence type="ECO:0000256" key="7">
    <source>
        <dbReference type="ARBA" id="ARBA00023157"/>
    </source>
</evidence>
<evidence type="ECO:0000256" key="10">
    <source>
        <dbReference type="RuleBase" id="RU000688"/>
    </source>
</evidence>
<evidence type="ECO:0000256" key="9">
    <source>
        <dbReference type="ARBA" id="ARBA00023224"/>
    </source>
</evidence>
<dbReference type="GO" id="GO:0019722">
    <property type="term" value="P:calcium-mediated signaling"/>
    <property type="evidence" value="ECO:0007669"/>
    <property type="project" value="TreeGrafter"/>
</dbReference>
<accession>A0A8C4RPX8</accession>
<evidence type="ECO:0000256" key="8">
    <source>
        <dbReference type="ARBA" id="ARBA00023170"/>
    </source>
</evidence>
<dbReference type="GO" id="GO:0007204">
    <property type="term" value="P:positive regulation of cytosolic calcium ion concentration"/>
    <property type="evidence" value="ECO:0007669"/>
    <property type="project" value="TreeGrafter"/>
</dbReference>
<evidence type="ECO:0000256" key="1">
    <source>
        <dbReference type="ARBA" id="ARBA00004651"/>
    </source>
</evidence>
<feature type="transmembrane region" description="Helical" evidence="11">
    <location>
        <begin position="111"/>
        <end position="134"/>
    </location>
</feature>
<dbReference type="FunFam" id="1.20.1070.10:FF:000130">
    <property type="entry name" value="Chemokine (C-C motif) receptor 2"/>
    <property type="match status" value="1"/>
</dbReference>
<dbReference type="GeneTree" id="ENSGT01110000267168"/>
<dbReference type="Proteomes" id="UP000694620">
    <property type="component" value="Chromosome 6"/>
</dbReference>
<dbReference type="GO" id="GO:0019957">
    <property type="term" value="F:C-C chemokine binding"/>
    <property type="evidence" value="ECO:0007669"/>
    <property type="project" value="TreeGrafter"/>
</dbReference>
<keyword evidence="8 10" id="KW-0675">Receptor</keyword>
<feature type="domain" description="G-protein coupled receptors family 1 profile" evidence="12">
    <location>
        <begin position="51"/>
        <end position="297"/>
    </location>
</feature>
<dbReference type="GO" id="GO:0006955">
    <property type="term" value="P:immune response"/>
    <property type="evidence" value="ECO:0007669"/>
    <property type="project" value="TreeGrafter"/>
</dbReference>
<evidence type="ECO:0000256" key="4">
    <source>
        <dbReference type="ARBA" id="ARBA00022989"/>
    </source>
</evidence>
<dbReference type="PRINTS" id="PR00237">
    <property type="entry name" value="GPCRRHODOPSN"/>
</dbReference>
<keyword evidence="5 10" id="KW-0297">G-protein coupled receptor</keyword>
<comment type="similarity">
    <text evidence="10">Belongs to the G-protein coupled receptor 1 family.</text>
</comment>
<evidence type="ECO:0000259" key="12">
    <source>
        <dbReference type="PROSITE" id="PS50262"/>
    </source>
</evidence>
<comment type="subcellular location">
    <subcellularLocation>
        <location evidence="1">Cell membrane</location>
        <topology evidence="1">Multi-pass membrane protein</topology>
    </subcellularLocation>
</comment>
<dbReference type="InterPro" id="IPR000355">
    <property type="entry name" value="Chemokine_rcpt"/>
</dbReference>
<feature type="transmembrane region" description="Helical" evidence="11">
    <location>
        <begin position="201"/>
        <end position="220"/>
    </location>
</feature>
<feature type="transmembrane region" description="Helical" evidence="11">
    <location>
        <begin position="277"/>
        <end position="300"/>
    </location>
</feature>
<dbReference type="InterPro" id="IPR017452">
    <property type="entry name" value="GPCR_Rhodpsn_7TM"/>
</dbReference>
<dbReference type="Ensembl" id="ENSECRT00000005959.1">
    <property type="protein sequence ID" value="ENSECRP00000005860.1"/>
    <property type="gene ID" value="ENSECRG00000003926.1"/>
</dbReference>
<dbReference type="InterPro" id="IPR050119">
    <property type="entry name" value="CCR1-9-like"/>
</dbReference>
<protein>
    <submittedName>
        <fullName evidence="13">Chemokine (C-C motif) receptor 12b, tandem duplicate 1</fullName>
    </submittedName>
</protein>
<evidence type="ECO:0000256" key="3">
    <source>
        <dbReference type="ARBA" id="ARBA00022692"/>
    </source>
</evidence>
<feature type="transmembrane region" description="Helical" evidence="11">
    <location>
        <begin position="146"/>
        <end position="165"/>
    </location>
</feature>
<dbReference type="PRINTS" id="PR00657">
    <property type="entry name" value="CCCHEMOKINER"/>
</dbReference>
<reference evidence="13" key="2">
    <citation type="submission" date="2025-08" db="UniProtKB">
        <authorList>
            <consortium name="Ensembl"/>
        </authorList>
    </citation>
    <scope>IDENTIFICATION</scope>
</reference>
<feature type="transmembrane region" description="Helical" evidence="11">
    <location>
        <begin position="39"/>
        <end position="60"/>
    </location>
</feature>
<evidence type="ECO:0000256" key="6">
    <source>
        <dbReference type="ARBA" id="ARBA00023136"/>
    </source>
</evidence>
<keyword evidence="4 11" id="KW-1133">Transmembrane helix</keyword>
<dbReference type="AlphaFoldDB" id="A0A8C4RPX8"/>
<dbReference type="Gene3D" id="1.20.1070.10">
    <property type="entry name" value="Rhodopsin 7-helix transmembrane proteins"/>
    <property type="match status" value="1"/>
</dbReference>
<sequence length="342" mass="39586">MDNEKNSIPPTDYYDTTGDFVYLCDKDDVNRFGAKFIPAVYYVIFMLSFLGNGLVLHIIFKYETLNTTTNIFILNLVISDLVFAFSLPFLASYHSSEWIFGRGMCKLIGSIYFIGFYSSILFLTLMTFDRYLAVVYAVTAAKKRRILYAFVSSLVTWSISILASIKEFIFYDVREDKKLGTLCEETGYSAEVMNKWKMVGYYQQFVLFFLFPLIVVTYCYSRIIHTIFKTKIKEKARAVKLIFIIVVTFFLCWTPYNIVVFLKSQEDRSSCSDGLDYALYVTRNIAYLYCCVCPVFYTFLGKKFQNHLAKVGGKWVPLLRIQSITSQSGKITDQRSPQTMCE</sequence>
<evidence type="ECO:0000313" key="14">
    <source>
        <dbReference type="Proteomes" id="UP000694620"/>
    </source>
</evidence>
<feature type="transmembrane region" description="Helical" evidence="11">
    <location>
        <begin position="72"/>
        <end position="91"/>
    </location>
</feature>
<evidence type="ECO:0000313" key="13">
    <source>
        <dbReference type="Ensembl" id="ENSECRP00000005860.1"/>
    </source>
</evidence>
<name>A0A8C4RPX8_ERPCA</name>
<dbReference type="GO" id="GO:0060326">
    <property type="term" value="P:cell chemotaxis"/>
    <property type="evidence" value="ECO:0007669"/>
    <property type="project" value="TreeGrafter"/>
</dbReference>
<keyword evidence="7" id="KW-1015">Disulfide bond</keyword>
<keyword evidence="2" id="KW-1003">Cell membrane</keyword>
<dbReference type="PANTHER" id="PTHR10489">
    <property type="entry name" value="CELL ADHESION MOLECULE"/>
    <property type="match status" value="1"/>
</dbReference>
<dbReference type="InterPro" id="IPR000276">
    <property type="entry name" value="GPCR_Rhodpsn"/>
</dbReference>
<organism evidence="13 14">
    <name type="scientific">Erpetoichthys calabaricus</name>
    <name type="common">Rope fish</name>
    <name type="synonym">Calamoichthys calabaricus</name>
    <dbReference type="NCBI Taxonomy" id="27687"/>
    <lineage>
        <taxon>Eukaryota</taxon>
        <taxon>Metazoa</taxon>
        <taxon>Chordata</taxon>
        <taxon>Craniata</taxon>
        <taxon>Vertebrata</taxon>
        <taxon>Euteleostomi</taxon>
        <taxon>Actinopterygii</taxon>
        <taxon>Polypteriformes</taxon>
        <taxon>Polypteridae</taxon>
        <taxon>Erpetoichthys</taxon>
    </lineage>
</organism>
<dbReference type="PROSITE" id="PS50262">
    <property type="entry name" value="G_PROTEIN_RECEP_F1_2"/>
    <property type="match status" value="1"/>
</dbReference>
<reference evidence="13" key="1">
    <citation type="submission" date="2021-06" db="EMBL/GenBank/DDBJ databases">
        <authorList>
            <consortium name="Wellcome Sanger Institute Data Sharing"/>
        </authorList>
    </citation>
    <scope>NUCLEOTIDE SEQUENCE [LARGE SCALE GENOMIC DNA]</scope>
</reference>
<keyword evidence="9 10" id="KW-0807">Transducer</keyword>
<dbReference type="GO" id="GO:0016493">
    <property type="term" value="F:C-C chemokine receptor activity"/>
    <property type="evidence" value="ECO:0007669"/>
    <property type="project" value="TreeGrafter"/>
</dbReference>
<dbReference type="SUPFAM" id="SSF81321">
    <property type="entry name" value="Family A G protein-coupled receptor-like"/>
    <property type="match status" value="1"/>
</dbReference>
<evidence type="ECO:0000256" key="2">
    <source>
        <dbReference type="ARBA" id="ARBA00022475"/>
    </source>
</evidence>
<dbReference type="PROSITE" id="PS00237">
    <property type="entry name" value="G_PROTEIN_RECEP_F1_1"/>
    <property type="match status" value="1"/>
</dbReference>
<dbReference type="Pfam" id="PF00001">
    <property type="entry name" value="7tm_1"/>
    <property type="match status" value="1"/>
</dbReference>
<feature type="transmembrane region" description="Helical" evidence="11">
    <location>
        <begin position="241"/>
        <end position="262"/>
    </location>
</feature>
<keyword evidence="3 10" id="KW-0812">Transmembrane</keyword>
<keyword evidence="6 11" id="KW-0472">Membrane</keyword>
<dbReference type="PANTHER" id="PTHR10489:SF922">
    <property type="entry name" value="C-C CHEMOKINE RECEPTOR FAMILY-LIKE-RELATED"/>
    <property type="match status" value="1"/>
</dbReference>